<protein>
    <submittedName>
        <fullName evidence="1">Uncharacterized protein</fullName>
    </submittedName>
</protein>
<organism evidence="1 2">
    <name type="scientific">Acinetobacter populi</name>
    <dbReference type="NCBI Taxonomy" id="1582270"/>
    <lineage>
        <taxon>Bacteria</taxon>
        <taxon>Pseudomonadati</taxon>
        <taxon>Pseudomonadota</taxon>
        <taxon>Gammaproteobacteria</taxon>
        <taxon>Moraxellales</taxon>
        <taxon>Moraxellaceae</taxon>
        <taxon>Acinetobacter</taxon>
    </lineage>
</organism>
<dbReference type="AlphaFoldDB" id="A0A1Z9YUY8"/>
<proteinExistence type="predicted"/>
<gene>
    <name evidence="1" type="ORF">CAP51_15135</name>
</gene>
<keyword evidence="2" id="KW-1185">Reference proteome</keyword>
<comment type="caution">
    <text evidence="1">The sequence shown here is derived from an EMBL/GenBank/DDBJ whole genome shotgun (WGS) entry which is preliminary data.</text>
</comment>
<evidence type="ECO:0000313" key="2">
    <source>
        <dbReference type="Proteomes" id="UP000196536"/>
    </source>
</evidence>
<name>A0A1Z9YUY8_9GAMM</name>
<reference evidence="1 2" key="1">
    <citation type="submission" date="2017-05" db="EMBL/GenBank/DDBJ databases">
        <title>Acinetobacter populi ANC 5415 (= PBJ7), whole genome shotgun sequencing project.</title>
        <authorList>
            <person name="Nemec A."/>
            <person name="Radolfova-Krizova L."/>
        </authorList>
    </citation>
    <scope>NUCLEOTIDE SEQUENCE [LARGE SCALE GENOMIC DNA]</scope>
    <source>
        <strain evidence="1 2">PBJ7</strain>
    </source>
</reference>
<dbReference type="RefSeq" id="WP_087621590.1">
    <property type="nucleotide sequence ID" value="NZ_NEXX01000006.1"/>
</dbReference>
<accession>A0A1Z9YUY8</accession>
<dbReference type="OrthoDB" id="6716590at2"/>
<evidence type="ECO:0000313" key="1">
    <source>
        <dbReference type="EMBL" id="OUY06038.1"/>
    </source>
</evidence>
<dbReference type="Proteomes" id="UP000196536">
    <property type="component" value="Unassembled WGS sequence"/>
</dbReference>
<dbReference type="EMBL" id="NEXX01000006">
    <property type="protein sequence ID" value="OUY06038.1"/>
    <property type="molecule type" value="Genomic_DNA"/>
</dbReference>
<sequence length="499" mass="54827">MPSIKTKQSVSTGLWSKSVLILLCSGLIACGGGSSGTTRISDDNTQPDTTTPESVFKISVRMPMQVKNSHLRIQVVGDSTPLYDNQDFSDFDAVVDNVPVNNYRNKLLSVKLTGLDNSTMFDPILKRFVPFHGEINAIAMIQGSTIDITLSPFSEAIYQRTLVRAGNLDPSRADLTLIEAKHLSKARSEVSASLNGAFDATQFPLFNTDQSIRLVQYSTMSSRNYINIFTGLGLLNYWVKLYPESQNTYLELAQSLGTDLRDGSLDGRTFTGDNTDFSPLITAPKNIDPALNTLLGIGETQKTIRESFGNTLKTATLDYANTNFQSIINPEGLKALQNFSYYSTGYSVDTANAVRWNGAGDYHRAFGFSSDEKCQGISAYPCKQGLNADDTGNEISAIDYLIGIHQVGSCKIEMFPNGNVRLTQNNQVYNASINRDVSDNLLRLDQASQHYILNIGAGENRPPYFMQLEIKNVHIISAKTGNADGFYPTELTTTEMSCT</sequence>
<dbReference type="PROSITE" id="PS51257">
    <property type="entry name" value="PROKAR_LIPOPROTEIN"/>
    <property type="match status" value="1"/>
</dbReference>